<evidence type="ECO:0000256" key="3">
    <source>
        <dbReference type="ARBA" id="ARBA00009385"/>
    </source>
</evidence>
<dbReference type="Pfam" id="PF06484">
    <property type="entry name" value="Ten_N"/>
    <property type="match status" value="2"/>
</dbReference>
<dbReference type="InterPro" id="IPR011044">
    <property type="entry name" value="Quino_amine_DH_bsu"/>
</dbReference>
<evidence type="ECO:0000256" key="10">
    <source>
        <dbReference type="ARBA" id="ARBA00023157"/>
    </source>
</evidence>
<feature type="compositionally biased region" description="Low complexity" evidence="14">
    <location>
        <begin position="199"/>
        <end position="213"/>
    </location>
</feature>
<sequence length="2926" mass="325397">MDVKDRRHRSLTRGRCGKECRYTSSSLDSEDCRVPTQKSYSSSETLKAYDHDSRMHYGNRVTDLVHRESDEFPRQAAMELNKDIIIQDELKQNQPSINEQRTNFTLAELGMCEPSPHRSGYCSDMGILHQGYSLSTGSDADSDTEGGMSPEHAIRLWGRGIKSRRSSGLSSRENSALTLTDSDNENKSDDENGRPIPPTSSSSLLPSAQLPSSHNPPPVSCQMPLLDSNTSHQIMDTNPDEEFSPNSYLLRACSGPQQASSSGPPNHHSQSTLRPPLPPPHNHTLSHHHSSANSLNRNSLTNRRSQIHAPAPAPNDLATTPESVQLQDSWVLNSNVPLETRHFLFKTSSGSTPLFSSSSPGYPLTSGTVYTPPPRLLPRNTFSRKAFKLKKPSKYCSWKCAALSAIAAALLLAILLAYFIAMHLLGLNWQLQPADGHTFNNGIRTGLPGSDDVATMPSGGKVPWSLKNSSIDSGEAEVGRRVTQEVPPGVFWRSQIHISQPQFLKFNISLGKDALFGVYIRRGLPPSHAQYDFMERLDGKEKWSVVESPRERRSIQTLVQNEAVFVQYLDVGLWHLAFYNDGKDKEMVSFNTVVLDSVQDCPRNCHGNGECVSGLCHCFPGFLGADCAKAACPVLCSGNGQYSKGTCQCYSGWKGAECDVPMNQCIDPSCGGHGSCIDGNCVCSAGHKGEHCEEVDCLDPTCSSHGVCVNGECLCSPGWGGLNCELARVQCPDQCSGHGTYVPDTGLCSCDPNWMGPDCSVEVCSVDCGTHGVCIGGACRCEEGWTGAACDQRVCHPRCIEHGTCKDGKCECREGWNGEHCTIGRQTAGTETGTYCFIFINRRSIVMVVHCNWLFLQGYECSTTFLLPLQIFRGIEKGKTRSPTRKVFPFFPEFHIGRKRTKLEKPLGDSSANLKFTVSFESVRQQQPIIMQHDEVITGITFVHIFNYFLSVFYFLCIYTGIKLDLSCETCHFKPLGRVDAVHDKGVSISQQLCVVQCTDPGSPSALPDGLVDCLDPDCCLQSACQNSLLCRGSRDPLDIIQQGQTDSPAVKSFYDRIKLLAGKDSTHIIPGDNPFNSSLVSLIRGQVVTTDGTPLVGVNVSFVKYPKYGYTITRQDGTFDLIANGGASLTLHFERAPFMSQERTVWLPWNSFYAMDTLVMKTEENSIPSCDLSGFVRPDPIIISSPLSTFFSAAPGQNPIVPETQVLHEEIELPGSTVKLRYLSSRTAGYKSLLKITMTQSTVPLNLIKVHLMVAVEGHLFQKSFQASPNLAYTFIWDKTDAYGQRVYGLSDAVVSVGFEYETCPSLILWEKRTALLQGFELDPSNLGGWSLDKHHILNVKSGILHKGTGENQFLTQQPAIITSIMGNGRRRSISCPSCNGLAEGNKLLAPVALAVGIDGSLFVGDFNYIRRIFPSRNVTSILELRNKEFKHSNNPAHKYYLAVDPVSGSLYVSDTNSRRIYRVKSLSGAKDLAGNSEVVAGTGEQCLPFDEARCGDGGKAVDATLMSPRGIAVDKNGLMYFVDATMIRKVDQNGIISTLLGSNDLTAVRPLSCDSSMDVAQVRLEWPTDLAVNPMDNSLYVLENNVILRITENHQVSIIAGRPMHCQVPGIDYSLSKLAIHSALESASAIAISHTGVLYITETDEKKINRLRQVTTNGEICLLAGAASDCDCKNDVNCNCYSGDDAYATDAILNSPSSLAVAPDGTIYIADLGNIRIRAVSKNKPVLNAFNQYEAASPGEQELYVFNADGIHQYTVSLVTGEYLYNFTYSADNDVTELIDNNGNSLKIRRDSSGMPRHLLMPDNQIITLTVGTNGGLKVVSTQNLELGLMTYDGNTGLLATKSDETGWTTFYDYDHEGRLTNVTRPTGVVTSLHREMEKSITIDIENSNRDDDVTVITNLSSVEASYTVVQDQVRNSYQLCNNGTLRVMYANGMGVSFHSEPHVLAGTITPTIGRCNISLPMENGLNSIEWRLRKEQIKGKVTIFGRKLRVHGRNLLSIDYDRNIRTEKIYDDHRKFTLRIIYDQVGRPFLWLPSSGLAAVNVSYFFNGRLAGLQRGAMSERTDIDKQGRIVSRMFADGKVWSYSYLDKSMVLLLQSQRQYIFEYDSSDRLHAVTMPSVARHSMSTHTSIGYIRNIYNPPESNASVIFDYSDDGRILKTSFLGTGRQVFYKYGKLSKLSEIVYDSTAVTFGYDETTGVLKMVSLQSGGFSCTIRYRKIGPLVDKQIYRFSEEGMVNARFDYTYHDNSFRIASIKPVISETPLPVDLYRYDEISGKVEHFGKFGVIYYDINQIITTAVMTLSKHFDTHGRIKEVQYEMFRSLMYWMTVQYDSMGRVIKRELKLGPYANTTKYTYDYDGDGQLQSVAVNDRPTWRYSYDLNGNLHLLNPGNSVRLMPLRYDLRDRITRLGDVQYKIDDDGYLCQRGADIFEYNSKGLLTRAYNKASGWSVQYRYDGVGRRASYKTNLGHHLQYFYSDLHNPTRITHVYNHSNSEITSLYYDLQGHLFAMESSSGEEYYVASDNTGTPLAVFSINGLMIKQLQYTAYGEIYYDSNPDFQMVIGFHGGLYDPLTKLVHFTQRDYDVLAGRWTSPDYTMWKNVGKEPAPFNLYMFKSNNPLSNELDLKNYVTDVKSWLVMFGFQLSNIIPGFPRAKMYFVPPPYELSESQASENGQLITGVQQTTERHNQAFMALEGQVISKKLHANIREKAGHWFATTTPIIGKGVMFAIKEGQVTTGVSSIASEDSRKVASVLNNAYYLDKMHYSIEGKDTHYFVKIGSADGDLVTLGTTIGRKVLESGVNVTVSQPTLLVNGRTRRFTNIEFQYSTLLLSIRYGLTPDTLDEEKARVLDQARQRALGTAWAKEQQKARDGREGSRLWTEGEKQQLLSTGRVQGYEGYYVLPVEQYPELADSSSNIQFLRQNEMGKR</sequence>
<dbReference type="SMART" id="SM00181">
    <property type="entry name" value="EGF"/>
    <property type="match status" value="7"/>
</dbReference>
<evidence type="ECO:0000256" key="1">
    <source>
        <dbReference type="ARBA" id="ARBA00004162"/>
    </source>
</evidence>
<evidence type="ECO:0000313" key="19">
    <source>
        <dbReference type="RefSeq" id="XP_053078871.1"/>
    </source>
</evidence>
<dbReference type="Pfam" id="PF24329">
    <property type="entry name" value="FN-plug_TEN1-4"/>
    <property type="match status" value="1"/>
</dbReference>
<dbReference type="InterPro" id="IPR057627">
    <property type="entry name" value="FN-plug_TEN1-4"/>
</dbReference>
<feature type="compositionally biased region" description="Low complexity" evidence="14">
    <location>
        <begin position="254"/>
        <end position="265"/>
    </location>
</feature>
<dbReference type="PANTHER" id="PTHR11219:SF8">
    <property type="entry name" value="TENEURIN-2"/>
    <property type="match status" value="1"/>
</dbReference>
<dbReference type="InterPro" id="IPR022385">
    <property type="entry name" value="Rhs_assc_core"/>
</dbReference>
<dbReference type="Pfam" id="PF25021">
    <property type="entry name" value="TEN_NHL"/>
    <property type="match status" value="1"/>
</dbReference>
<keyword evidence="4" id="KW-1003">Cell membrane</keyword>
<evidence type="ECO:0000256" key="5">
    <source>
        <dbReference type="ARBA" id="ARBA00022536"/>
    </source>
</evidence>
<feature type="transmembrane region" description="Helical" evidence="15">
    <location>
        <begin position="401"/>
        <end position="421"/>
    </location>
</feature>
<evidence type="ECO:0000256" key="12">
    <source>
        <dbReference type="ARBA" id="ARBA00023273"/>
    </source>
</evidence>
<feature type="disulfide bond" evidence="13">
    <location>
        <begin position="715"/>
        <end position="724"/>
    </location>
</feature>
<keyword evidence="11" id="KW-0325">Glycoprotein</keyword>
<feature type="domain" description="Teneurin N-terminal" evidence="17">
    <location>
        <begin position="1"/>
        <end position="400"/>
    </location>
</feature>
<keyword evidence="18" id="KW-1185">Reference proteome</keyword>
<dbReference type="Proteomes" id="UP001652583">
    <property type="component" value="Chromosome A1"/>
</dbReference>
<keyword evidence="6 15" id="KW-0812">Transmembrane</keyword>
<dbReference type="Pfam" id="PF25020">
    <property type="entry name" value="TTR_TEN1-4"/>
    <property type="match status" value="1"/>
</dbReference>
<dbReference type="GeneID" id="106969257"/>
<evidence type="ECO:0000313" key="18">
    <source>
        <dbReference type="Proteomes" id="UP001652583"/>
    </source>
</evidence>
<feature type="compositionally biased region" description="Polar residues" evidence="14">
    <location>
        <begin position="227"/>
        <end position="236"/>
    </location>
</feature>
<dbReference type="InterPro" id="IPR008969">
    <property type="entry name" value="CarboxyPept-like_regulatory"/>
</dbReference>
<dbReference type="PROSITE" id="PS00022">
    <property type="entry name" value="EGF_1"/>
    <property type="match status" value="4"/>
</dbReference>
<evidence type="ECO:0000256" key="2">
    <source>
        <dbReference type="ARBA" id="ARBA00004316"/>
    </source>
</evidence>
<evidence type="ECO:0000256" key="11">
    <source>
        <dbReference type="ARBA" id="ARBA00023180"/>
    </source>
</evidence>
<feature type="disulfide bond" evidence="13">
    <location>
        <begin position="750"/>
        <end position="759"/>
    </location>
</feature>
<comment type="subcellular location">
    <subcellularLocation>
        <location evidence="1">Cell membrane</location>
        <topology evidence="1">Single-pass membrane protein</topology>
    </subcellularLocation>
    <subcellularLocation>
        <location evidence="2">Cell projection</location>
    </subcellularLocation>
</comment>
<feature type="compositionally biased region" description="Polar residues" evidence="14">
    <location>
        <begin position="166"/>
        <end position="180"/>
    </location>
</feature>
<evidence type="ECO:0000256" key="14">
    <source>
        <dbReference type="SAM" id="MobiDB-lite"/>
    </source>
</evidence>
<dbReference type="Gene3D" id="2.180.10.10">
    <property type="entry name" value="RHS repeat-associated core"/>
    <property type="match status" value="1"/>
</dbReference>
<evidence type="ECO:0000256" key="4">
    <source>
        <dbReference type="ARBA" id="ARBA00022475"/>
    </source>
</evidence>
<keyword evidence="10 13" id="KW-1015">Disulfide bond</keyword>
<dbReference type="SUPFAM" id="SSF50969">
    <property type="entry name" value="YVTN repeat-like/Quinoprotein amine dehydrogenase"/>
    <property type="match status" value="1"/>
</dbReference>
<dbReference type="Pfam" id="PF15636">
    <property type="entry name" value="Tox-GHH"/>
    <property type="match status" value="1"/>
</dbReference>
<evidence type="ECO:0000256" key="8">
    <source>
        <dbReference type="ARBA" id="ARBA00022989"/>
    </source>
</evidence>
<dbReference type="InterPro" id="IPR056822">
    <property type="entry name" value="TEN_NHL"/>
</dbReference>
<evidence type="ECO:0000256" key="6">
    <source>
        <dbReference type="ARBA" id="ARBA00022692"/>
    </source>
</evidence>
<keyword evidence="7" id="KW-0677">Repeat</keyword>
<name>A0ABM3Q4L1_ACIJB</name>
<protein>
    <submittedName>
        <fullName evidence="19">Teneurin-2</fullName>
    </submittedName>
</protein>
<feature type="domain" description="EGF-like" evidence="16">
    <location>
        <begin position="693"/>
        <end position="725"/>
    </location>
</feature>
<dbReference type="InterPro" id="IPR000742">
    <property type="entry name" value="EGF"/>
</dbReference>
<dbReference type="InterPro" id="IPR057629">
    <property type="entry name" value="Teneurin1-4_GBD"/>
</dbReference>
<feature type="domain" description="EGF-like" evidence="16">
    <location>
        <begin position="727"/>
        <end position="760"/>
    </location>
</feature>
<dbReference type="InterPro" id="IPR009471">
    <property type="entry name" value="Ten_N"/>
</dbReference>
<dbReference type="InterPro" id="IPR056823">
    <property type="entry name" value="TEN-like_YD-shell"/>
</dbReference>
<keyword evidence="12" id="KW-0966">Cell projection</keyword>
<gene>
    <name evidence="19" type="primary">TENM2</name>
</gene>
<dbReference type="CDD" id="cd00054">
    <property type="entry name" value="EGF_CA"/>
    <property type="match status" value="2"/>
</dbReference>
<feature type="region of interest" description="Disordered" evidence="14">
    <location>
        <begin position="21"/>
        <end position="44"/>
    </location>
</feature>
<dbReference type="Pfam" id="PF23093">
    <property type="entry name" value="GBD_Tenm3"/>
    <property type="match status" value="1"/>
</dbReference>
<dbReference type="Gene3D" id="2.10.25.10">
    <property type="entry name" value="Laminin"/>
    <property type="match status" value="5"/>
</dbReference>
<dbReference type="Pfam" id="PF23538">
    <property type="entry name" value="Teneurin_ABD"/>
    <property type="match status" value="1"/>
</dbReference>
<dbReference type="InterPro" id="IPR011042">
    <property type="entry name" value="6-blade_b-propeller_TolB-like"/>
</dbReference>
<feature type="compositionally biased region" description="Basic and acidic residues" evidence="14">
    <location>
        <begin position="184"/>
        <end position="193"/>
    </location>
</feature>
<accession>A0ABM3Q4L1</accession>
<dbReference type="NCBIfam" id="TIGR03696">
    <property type="entry name" value="Rhs_assc_core"/>
    <property type="match status" value="1"/>
</dbReference>
<evidence type="ECO:0000256" key="13">
    <source>
        <dbReference type="PROSITE-ProRule" id="PRU00076"/>
    </source>
</evidence>
<dbReference type="Gene3D" id="2.120.10.30">
    <property type="entry name" value="TolB, C-terminal domain"/>
    <property type="match status" value="2"/>
</dbReference>
<dbReference type="PROSITE" id="PS50026">
    <property type="entry name" value="EGF_3"/>
    <property type="match status" value="2"/>
</dbReference>
<dbReference type="Pfam" id="PF25023">
    <property type="entry name" value="TEN_YD-shell"/>
    <property type="match status" value="1"/>
</dbReference>
<dbReference type="Pfam" id="PF25024">
    <property type="entry name" value="EGF_TEN"/>
    <property type="match status" value="1"/>
</dbReference>
<dbReference type="NCBIfam" id="TIGR01643">
    <property type="entry name" value="YD_repeat_2x"/>
    <property type="match status" value="1"/>
</dbReference>
<dbReference type="InterPro" id="IPR006530">
    <property type="entry name" value="YD"/>
</dbReference>
<dbReference type="InterPro" id="IPR056820">
    <property type="entry name" value="TEN_TTR-like"/>
</dbReference>
<comment type="similarity">
    <text evidence="3">Belongs to the tenascin family. Teneurin subfamily.</text>
</comment>
<keyword evidence="9 15" id="KW-0472">Membrane</keyword>
<evidence type="ECO:0000259" key="17">
    <source>
        <dbReference type="PROSITE" id="PS51361"/>
    </source>
</evidence>
<reference evidence="19" key="1">
    <citation type="submission" date="2025-08" db="UniProtKB">
        <authorList>
            <consortium name="RefSeq"/>
        </authorList>
    </citation>
    <scope>IDENTIFICATION</scope>
    <source>
        <tissue evidence="19">Blood</tissue>
    </source>
</reference>
<dbReference type="PROSITE" id="PS51361">
    <property type="entry name" value="TENEURIN_N"/>
    <property type="match status" value="1"/>
</dbReference>
<comment type="caution">
    <text evidence="13">Lacks conserved residue(s) required for the propagation of feature annotation.</text>
</comment>
<dbReference type="RefSeq" id="XP_053078871.1">
    <property type="nucleotide sequence ID" value="XM_053222896.1"/>
</dbReference>
<dbReference type="SUPFAM" id="SSF49464">
    <property type="entry name" value="Carboxypeptidase regulatory domain-like"/>
    <property type="match status" value="1"/>
</dbReference>
<evidence type="ECO:0000256" key="15">
    <source>
        <dbReference type="SAM" id="Phobius"/>
    </source>
</evidence>
<evidence type="ECO:0000256" key="9">
    <source>
        <dbReference type="ARBA" id="ARBA00023136"/>
    </source>
</evidence>
<dbReference type="InterPro" id="IPR051216">
    <property type="entry name" value="Teneurin"/>
</dbReference>
<keyword evidence="5 13" id="KW-0245">EGF-like domain</keyword>
<evidence type="ECO:0000259" key="16">
    <source>
        <dbReference type="PROSITE" id="PS50026"/>
    </source>
</evidence>
<feature type="region of interest" description="Disordered" evidence="14">
    <location>
        <begin position="136"/>
        <end position="296"/>
    </location>
</feature>
<dbReference type="SUPFAM" id="SSF101898">
    <property type="entry name" value="NHL repeat"/>
    <property type="match status" value="1"/>
</dbReference>
<dbReference type="InterPro" id="IPR028916">
    <property type="entry name" value="Tox-GHH_dom"/>
</dbReference>
<keyword evidence="8 15" id="KW-1133">Transmembrane helix</keyword>
<organism evidence="18 19">
    <name type="scientific">Acinonyx jubatus</name>
    <name type="common">Cheetah</name>
    <dbReference type="NCBI Taxonomy" id="32536"/>
    <lineage>
        <taxon>Eukaryota</taxon>
        <taxon>Metazoa</taxon>
        <taxon>Chordata</taxon>
        <taxon>Craniata</taxon>
        <taxon>Vertebrata</taxon>
        <taxon>Euteleostomi</taxon>
        <taxon>Mammalia</taxon>
        <taxon>Eutheria</taxon>
        <taxon>Laurasiatheria</taxon>
        <taxon>Carnivora</taxon>
        <taxon>Feliformia</taxon>
        <taxon>Felidae</taxon>
        <taxon>Felinae</taxon>
        <taxon>Acinonyx</taxon>
    </lineage>
</organism>
<evidence type="ECO:0000256" key="7">
    <source>
        <dbReference type="ARBA" id="ARBA00022737"/>
    </source>
</evidence>
<dbReference type="PANTHER" id="PTHR11219">
    <property type="entry name" value="TENEURIN AND N-ACETYLGLUCOSAMINE-1-PHOSPHODIESTER ALPHA-N-ACETYLGLUCOSAMINIDASE"/>
    <property type="match status" value="1"/>
</dbReference>
<dbReference type="PROSITE" id="PS01186">
    <property type="entry name" value="EGF_2"/>
    <property type="match status" value="3"/>
</dbReference>
<proteinExistence type="inferred from homology"/>